<dbReference type="PANTHER" id="PTHR36978:SF4">
    <property type="entry name" value="P-LOOP CONTAINING NUCLEOSIDE TRIPHOSPHATE HYDROLASE PROTEIN"/>
    <property type="match status" value="1"/>
</dbReference>
<evidence type="ECO:0000313" key="1">
    <source>
        <dbReference type="EMBL" id="EQD60929.1"/>
    </source>
</evidence>
<comment type="caution">
    <text evidence="1">The sequence shown here is derived from an EMBL/GenBank/DDBJ whole genome shotgun (WGS) entry which is preliminary data.</text>
</comment>
<accession>T1C6K1</accession>
<feature type="non-terminal residue" evidence="1">
    <location>
        <position position="1"/>
    </location>
</feature>
<dbReference type="Gene3D" id="3.40.50.300">
    <property type="entry name" value="P-loop containing nucleotide triphosphate hydrolases"/>
    <property type="match status" value="1"/>
</dbReference>
<gene>
    <name evidence="1" type="ORF">B2A_03430</name>
</gene>
<sequence length="90" mass="9839">QAVVDALPSDRLLVYSPSEGWEPLCAFLGVPVPGEPFPRVNSREELMQSSRERGGVPLDPETAERFVRNYVETLKARAFGGQAAVPAAER</sequence>
<dbReference type="PANTHER" id="PTHR36978">
    <property type="entry name" value="P-LOOP CONTAINING NUCLEOTIDE TRIPHOSPHATE HYDROLASE"/>
    <property type="match status" value="1"/>
</dbReference>
<organism evidence="1">
    <name type="scientific">mine drainage metagenome</name>
    <dbReference type="NCBI Taxonomy" id="410659"/>
    <lineage>
        <taxon>unclassified sequences</taxon>
        <taxon>metagenomes</taxon>
        <taxon>ecological metagenomes</taxon>
    </lineage>
</organism>
<evidence type="ECO:0008006" key="2">
    <source>
        <dbReference type="Google" id="ProtNLM"/>
    </source>
</evidence>
<reference evidence="1" key="1">
    <citation type="submission" date="2013-08" db="EMBL/GenBank/DDBJ databases">
        <authorList>
            <person name="Mendez C."/>
            <person name="Richter M."/>
            <person name="Ferrer M."/>
            <person name="Sanchez J."/>
        </authorList>
    </citation>
    <scope>NUCLEOTIDE SEQUENCE</scope>
</reference>
<proteinExistence type="predicted"/>
<dbReference type="AlphaFoldDB" id="T1C6K1"/>
<dbReference type="InterPro" id="IPR027417">
    <property type="entry name" value="P-loop_NTPase"/>
</dbReference>
<dbReference type="InterPro" id="IPR040632">
    <property type="entry name" value="Sulfotransfer_4"/>
</dbReference>
<protein>
    <recommendedName>
        <fullName evidence="2">Sulfotransferase</fullName>
    </recommendedName>
</protein>
<reference evidence="1" key="2">
    <citation type="journal article" date="2014" name="ISME J.">
        <title>Microbial stratification in low pH oxic and suboxic macroscopic growths along an acid mine drainage.</title>
        <authorList>
            <person name="Mendez-Garcia C."/>
            <person name="Mesa V."/>
            <person name="Sprenger R.R."/>
            <person name="Richter M."/>
            <person name="Diez M.S."/>
            <person name="Solano J."/>
            <person name="Bargiela R."/>
            <person name="Golyshina O.V."/>
            <person name="Manteca A."/>
            <person name="Ramos J.L."/>
            <person name="Gallego J.R."/>
            <person name="Llorente I."/>
            <person name="Martins Dos Santos V.A."/>
            <person name="Jensen O.N."/>
            <person name="Pelaez A.I."/>
            <person name="Sanchez J."/>
            <person name="Ferrer M."/>
        </authorList>
    </citation>
    <scope>NUCLEOTIDE SEQUENCE</scope>
</reference>
<dbReference type="EMBL" id="AUZZ01002297">
    <property type="protein sequence ID" value="EQD60929.1"/>
    <property type="molecule type" value="Genomic_DNA"/>
</dbReference>
<name>T1C6K1_9ZZZZ</name>
<dbReference type="Pfam" id="PF17784">
    <property type="entry name" value="Sulfotransfer_4"/>
    <property type="match status" value="1"/>
</dbReference>